<evidence type="ECO:0000313" key="2">
    <source>
        <dbReference type="Proteomes" id="UP000000758"/>
    </source>
</evidence>
<dbReference type="Proteomes" id="UP000000758">
    <property type="component" value="Chromosome"/>
</dbReference>
<accession>A0RTX3</accession>
<protein>
    <submittedName>
        <fullName evidence="1">Uncharacterized protein</fullName>
    </submittedName>
</protein>
<keyword evidence="2" id="KW-1185">Reference proteome</keyword>
<proteinExistence type="predicted"/>
<reference evidence="1 2" key="1">
    <citation type="journal article" date="2006" name="Proc. Natl. Acad. Sci. U.S.A.">
        <title>Genomic analysis of the uncultivated marine crenarchaeote Cenarchaeum symbiosum.</title>
        <authorList>
            <person name="Hallam S.J."/>
            <person name="Konstantinidis K.T."/>
            <person name="Putnam N."/>
            <person name="Schleper C."/>
            <person name="Watanabe Y."/>
            <person name="Sugahara J."/>
            <person name="Preston C."/>
            <person name="de la Torre J."/>
            <person name="Richardson P.M."/>
            <person name="DeLong E.F."/>
        </authorList>
    </citation>
    <scope>NUCLEOTIDE SEQUENCE [LARGE SCALE GENOMIC DNA]</scope>
    <source>
        <strain evidence="2">A</strain>
    </source>
</reference>
<dbReference type="EnsemblBacteria" id="ABK76790">
    <property type="protein sequence ID" value="ABK76790"/>
    <property type="gene ID" value="CENSYa_0145"/>
</dbReference>
<dbReference type="HOGENOM" id="CLU_3038875_0_0_2"/>
<gene>
    <name evidence="1" type="ordered locus">CENSYa_0145</name>
</gene>
<dbReference type="KEGG" id="csy:CENSYa_0145"/>
<dbReference type="AlphaFoldDB" id="A0RTX3"/>
<dbReference type="EMBL" id="DP000238">
    <property type="protein sequence ID" value="ABK76790.1"/>
    <property type="molecule type" value="Genomic_DNA"/>
</dbReference>
<sequence length="54" mass="5783">MIRHLSLKQASLKGFARVGISGPPACTGQPCTQALSEMKNAHNDSTRTGQRSRS</sequence>
<dbReference type="STRING" id="414004.CENSYa_0145"/>
<evidence type="ECO:0000313" key="1">
    <source>
        <dbReference type="EMBL" id="ABK76790.1"/>
    </source>
</evidence>
<organism evidence="1 2">
    <name type="scientific">Cenarchaeum symbiosum (strain A)</name>
    <dbReference type="NCBI Taxonomy" id="414004"/>
    <lineage>
        <taxon>Archaea</taxon>
        <taxon>Nitrososphaerota</taxon>
        <taxon>Candidatus Cenarchaeales</taxon>
        <taxon>Candidatus Cenarchaeaceae</taxon>
        <taxon>Candidatus Cenarchaeum</taxon>
    </lineage>
</organism>
<name>A0RTX3_CENSY</name>